<dbReference type="PROSITE" id="PS50240">
    <property type="entry name" value="TRYPSIN_DOM"/>
    <property type="match status" value="1"/>
</dbReference>
<reference evidence="8" key="1">
    <citation type="submission" date="2021-01" db="EMBL/GenBank/DDBJ databases">
        <authorList>
            <person name="Corre E."/>
            <person name="Pelletier E."/>
            <person name="Niang G."/>
            <person name="Scheremetjew M."/>
            <person name="Finn R."/>
            <person name="Kale V."/>
            <person name="Holt S."/>
            <person name="Cochrane G."/>
            <person name="Meng A."/>
            <person name="Brown T."/>
            <person name="Cohen L."/>
        </authorList>
    </citation>
    <scope>NUCLEOTIDE SEQUENCE</scope>
    <source>
        <strain evidence="8">308</strain>
    </source>
</reference>
<dbReference type="InterPro" id="IPR018114">
    <property type="entry name" value="TRYPSIN_HIS"/>
</dbReference>
<dbReference type="PROSITE" id="PS00134">
    <property type="entry name" value="TRYPSIN_HIS"/>
    <property type="match status" value="1"/>
</dbReference>
<gene>
    <name evidence="8" type="ORF">CHYS00102_LOCUS27002</name>
</gene>
<evidence type="ECO:0000256" key="2">
    <source>
        <dbReference type="ARBA" id="ARBA00023026"/>
    </source>
</evidence>
<dbReference type="Pfam" id="PF00089">
    <property type="entry name" value="Trypsin"/>
    <property type="match status" value="1"/>
</dbReference>
<dbReference type="InterPro" id="IPR001314">
    <property type="entry name" value="Peptidase_S1A"/>
</dbReference>
<dbReference type="SUPFAM" id="SSF50494">
    <property type="entry name" value="Trypsin-like serine proteases"/>
    <property type="match status" value="1"/>
</dbReference>
<dbReference type="PROSITE" id="PS00135">
    <property type="entry name" value="TRYPSIN_SER"/>
    <property type="match status" value="1"/>
</dbReference>
<keyword evidence="4" id="KW-0378">Hydrolase</keyword>
<keyword evidence="3" id="KW-1015">Disulfide bond</keyword>
<dbReference type="InterPro" id="IPR050430">
    <property type="entry name" value="Peptidase_S1"/>
</dbReference>
<feature type="domain" description="Peptidase S1" evidence="7">
    <location>
        <begin position="44"/>
        <end position="262"/>
    </location>
</feature>
<evidence type="ECO:0000259" key="7">
    <source>
        <dbReference type="PROSITE" id="PS50240"/>
    </source>
</evidence>
<evidence type="ECO:0000313" key="8">
    <source>
        <dbReference type="EMBL" id="CAD8899786.1"/>
    </source>
</evidence>
<dbReference type="GO" id="GO:0004252">
    <property type="term" value="F:serine-type endopeptidase activity"/>
    <property type="evidence" value="ECO:0007669"/>
    <property type="project" value="InterPro"/>
</dbReference>
<dbReference type="InterPro" id="IPR009003">
    <property type="entry name" value="Peptidase_S1_PA"/>
</dbReference>
<accession>A0A7S1BY97</accession>
<evidence type="ECO:0000256" key="1">
    <source>
        <dbReference type="ARBA" id="ARBA00007664"/>
    </source>
</evidence>
<evidence type="ECO:0000256" key="3">
    <source>
        <dbReference type="ARBA" id="ARBA00023157"/>
    </source>
</evidence>
<dbReference type="PANTHER" id="PTHR24276">
    <property type="entry name" value="POLYSERASE-RELATED"/>
    <property type="match status" value="1"/>
</dbReference>
<evidence type="ECO:0000256" key="5">
    <source>
        <dbReference type="SAM" id="MobiDB-lite"/>
    </source>
</evidence>
<dbReference type="AlphaFoldDB" id="A0A7S1BY97"/>
<dbReference type="InterPro" id="IPR033116">
    <property type="entry name" value="TRYPSIN_SER"/>
</dbReference>
<feature type="signal peptide" evidence="6">
    <location>
        <begin position="1"/>
        <end position="24"/>
    </location>
</feature>
<keyword evidence="6" id="KW-0732">Signal</keyword>
<dbReference type="InterPro" id="IPR043504">
    <property type="entry name" value="Peptidase_S1_PA_chymotrypsin"/>
</dbReference>
<keyword evidence="4" id="KW-0720">Serine protease</keyword>
<dbReference type="InterPro" id="IPR001254">
    <property type="entry name" value="Trypsin_dom"/>
</dbReference>
<dbReference type="GO" id="GO:0006508">
    <property type="term" value="P:proteolysis"/>
    <property type="evidence" value="ECO:0007669"/>
    <property type="project" value="UniProtKB-KW"/>
</dbReference>
<evidence type="ECO:0000256" key="6">
    <source>
        <dbReference type="SAM" id="SignalP"/>
    </source>
</evidence>
<dbReference type="EMBL" id="HBFR01037070">
    <property type="protein sequence ID" value="CAD8899786.1"/>
    <property type="molecule type" value="Transcribed_RNA"/>
</dbReference>
<name>A0A7S1BY97_9STRA</name>
<dbReference type="PANTHER" id="PTHR24276:SF91">
    <property type="entry name" value="AT26814P-RELATED"/>
    <property type="match status" value="1"/>
</dbReference>
<dbReference type="FunFam" id="2.40.10.10:FF:000002">
    <property type="entry name" value="Transmembrane protease serine"/>
    <property type="match status" value="1"/>
</dbReference>
<proteinExistence type="inferred from homology"/>
<evidence type="ECO:0000256" key="4">
    <source>
        <dbReference type="RuleBase" id="RU363034"/>
    </source>
</evidence>
<keyword evidence="2" id="KW-0843">Virulence</keyword>
<organism evidence="8">
    <name type="scientific">Corethron hystrix</name>
    <dbReference type="NCBI Taxonomy" id="216773"/>
    <lineage>
        <taxon>Eukaryota</taxon>
        <taxon>Sar</taxon>
        <taxon>Stramenopiles</taxon>
        <taxon>Ochrophyta</taxon>
        <taxon>Bacillariophyta</taxon>
        <taxon>Coscinodiscophyceae</taxon>
        <taxon>Corethrophycidae</taxon>
        <taxon>Corethrales</taxon>
        <taxon>Corethraceae</taxon>
        <taxon>Corethron</taxon>
    </lineage>
</organism>
<feature type="region of interest" description="Disordered" evidence="5">
    <location>
        <begin position="414"/>
        <end position="446"/>
    </location>
</feature>
<feature type="chain" id="PRO_5031210012" description="Peptidase S1 domain-containing protein" evidence="6">
    <location>
        <begin position="25"/>
        <end position="459"/>
    </location>
</feature>
<dbReference type="CDD" id="cd00190">
    <property type="entry name" value="Tryp_SPc"/>
    <property type="match status" value="1"/>
</dbReference>
<sequence length="459" mass="50950">MGLTNIFFGLAIAQWSLFHYSAESNRVLREYNIPSQDNDKAFRLINGWEAEKDRFKYFALSDDKSCGGFLIADKIVLTAAHCKGHFKNGVYIGVTNKNELNDAEYIRVDEEINYPNYDDWTYEGDFMIVVLERKSKFKPLCISNKDHEIIPGKVLYAIGVGKKEDGSYSNKLREVDVSYISNDECKKSYINYEVSDDMLCCDSREEKDACQGDSGGPLLIKGKSSENDVAVGIVSWGINCATHPGVYSRISKKYDWILETVEKNGGFLATCNKVTESPTQSPTQSSSKSLSRPCNLSAESTKEICKWASKDTADRCKRCSVKASCPRTCGLCSESSPLSCQDNIGKTITTSRGKTTGFCQRISGANIIRFCRYCSVQLNCPETCGLCSDLNGTDLPSVSNGNNSSEDNEYFTKRSFSGNDLDGDDVPSKGDSTDSNDNPEYLSSSMNHESFSAKNYDWV</sequence>
<dbReference type="PRINTS" id="PR00722">
    <property type="entry name" value="CHYMOTRYPSIN"/>
</dbReference>
<comment type="similarity">
    <text evidence="1">Belongs to the peptidase S1 family.</text>
</comment>
<protein>
    <recommendedName>
        <fullName evidence="7">Peptidase S1 domain-containing protein</fullName>
    </recommendedName>
</protein>
<dbReference type="Gene3D" id="2.40.10.10">
    <property type="entry name" value="Trypsin-like serine proteases"/>
    <property type="match status" value="1"/>
</dbReference>
<keyword evidence="4" id="KW-0645">Protease</keyword>
<dbReference type="SMART" id="SM00020">
    <property type="entry name" value="Tryp_SPc"/>
    <property type="match status" value="1"/>
</dbReference>
<feature type="compositionally biased region" description="Polar residues" evidence="5">
    <location>
        <begin position="433"/>
        <end position="446"/>
    </location>
</feature>